<comment type="caution">
    <text evidence="1">The sequence shown here is derived from an EMBL/GenBank/DDBJ whole genome shotgun (WGS) entry which is preliminary data.</text>
</comment>
<keyword evidence="2" id="KW-1185">Reference proteome</keyword>
<reference evidence="1" key="1">
    <citation type="submission" date="2024-09" db="EMBL/GenBank/DDBJ databases">
        <title>Draft Genome Sequences of Neofusicoccum parvum.</title>
        <authorList>
            <person name="Ashida A."/>
            <person name="Camagna M."/>
            <person name="Tanaka A."/>
            <person name="Takemoto D."/>
        </authorList>
    </citation>
    <scope>NUCLEOTIDE SEQUENCE</scope>
    <source>
        <strain evidence="1">PPO83</strain>
    </source>
</reference>
<organism evidence="1 2">
    <name type="scientific">Neofusicoccum parvum</name>
    <dbReference type="NCBI Taxonomy" id="310453"/>
    <lineage>
        <taxon>Eukaryota</taxon>
        <taxon>Fungi</taxon>
        <taxon>Dikarya</taxon>
        <taxon>Ascomycota</taxon>
        <taxon>Pezizomycotina</taxon>
        <taxon>Dothideomycetes</taxon>
        <taxon>Dothideomycetes incertae sedis</taxon>
        <taxon>Botryosphaeriales</taxon>
        <taxon>Botryosphaeriaceae</taxon>
        <taxon>Neofusicoccum</taxon>
    </lineage>
</organism>
<name>A0ACB5SJJ3_9PEZI</name>
<dbReference type="EMBL" id="BSXG01000113">
    <property type="protein sequence ID" value="GME44247.1"/>
    <property type="molecule type" value="Genomic_DNA"/>
</dbReference>
<dbReference type="Proteomes" id="UP001165186">
    <property type="component" value="Unassembled WGS sequence"/>
</dbReference>
<protein>
    <submittedName>
        <fullName evidence="1">Uncharacterized protein</fullName>
    </submittedName>
</protein>
<accession>A0ACB5SJJ3</accession>
<sequence length="309" mass="36188">MKFLGSFEARRIRPRVLVIALLYSLLAWSLLHLLKKPVSLLLRPTKNFATVHISNSKIPKIIHQTYRNHSIPEHWRPAQQSCVNLHPDYEYKFWTDEDTDEFIAQEYPWFLETWRSYPHPIQRADAIRYFALVHFGGIYIELDDGCNYRLDPLLEYPAWLPLTAPIGVSNDVMGSVPHHPFFEMAILALKEYNRNWRSPYLTVMYSTGPLFLSELREEYLSMEKSPGEELFTLMPKDYDRNGESMFHSFRGSSWHEDDAKIIFWMGDHWIGLTLLGSSVAALVFISLWKCHMRVVNTATNSPWLPMPHT</sequence>
<gene>
    <name evidence="1" type="primary">g9506</name>
    <name evidence="1" type="ORF">NpPPO83_00009506</name>
</gene>
<evidence type="ECO:0000313" key="1">
    <source>
        <dbReference type="EMBL" id="GME44247.1"/>
    </source>
</evidence>
<proteinExistence type="predicted"/>
<evidence type="ECO:0000313" key="2">
    <source>
        <dbReference type="Proteomes" id="UP001165186"/>
    </source>
</evidence>